<dbReference type="GO" id="GO:0044550">
    <property type="term" value="P:secondary metabolite biosynthetic process"/>
    <property type="evidence" value="ECO:0007669"/>
    <property type="project" value="TreeGrafter"/>
</dbReference>
<dbReference type="InterPro" id="IPR000873">
    <property type="entry name" value="AMP-dep_synth/lig_dom"/>
</dbReference>
<comment type="cofactor">
    <cofactor evidence="1">
        <name>pantetheine 4'-phosphate</name>
        <dbReference type="ChEBI" id="CHEBI:47942"/>
    </cofactor>
</comment>
<evidence type="ECO:0000256" key="1">
    <source>
        <dbReference type="ARBA" id="ARBA00001957"/>
    </source>
</evidence>
<dbReference type="InterPro" id="IPR025110">
    <property type="entry name" value="AMP-bd_C"/>
</dbReference>
<proteinExistence type="predicted"/>
<dbReference type="PROSITE" id="PS00455">
    <property type="entry name" value="AMP_BINDING"/>
    <property type="match status" value="1"/>
</dbReference>
<name>A0A4Z0KJL7_BREAU</name>
<dbReference type="InterPro" id="IPR023213">
    <property type="entry name" value="CAT-like_dom_sf"/>
</dbReference>
<dbReference type="Gene3D" id="3.30.559.30">
    <property type="entry name" value="Nonribosomal peptide synthetase, condensation domain"/>
    <property type="match status" value="1"/>
</dbReference>
<evidence type="ECO:0000313" key="6">
    <source>
        <dbReference type="Proteomes" id="UP000297736"/>
    </source>
</evidence>
<dbReference type="PANTHER" id="PTHR45527:SF1">
    <property type="entry name" value="FATTY ACID SYNTHASE"/>
    <property type="match status" value="1"/>
</dbReference>
<comment type="caution">
    <text evidence="5">The sequence shown here is derived from an EMBL/GenBank/DDBJ whole genome shotgun (WGS) entry which is preliminary data.</text>
</comment>
<dbReference type="PROSITE" id="PS50075">
    <property type="entry name" value="CARRIER"/>
    <property type="match status" value="1"/>
</dbReference>
<dbReference type="Gene3D" id="3.40.50.12780">
    <property type="entry name" value="N-terminal domain of ligase-like"/>
    <property type="match status" value="1"/>
</dbReference>
<dbReference type="Pfam" id="PF00501">
    <property type="entry name" value="AMP-binding"/>
    <property type="match status" value="1"/>
</dbReference>
<keyword evidence="2" id="KW-0596">Phosphopantetheine</keyword>
<keyword evidence="3" id="KW-0597">Phosphoprotein</keyword>
<evidence type="ECO:0000313" key="5">
    <source>
        <dbReference type="EMBL" id="TGD37553.1"/>
    </source>
</evidence>
<evidence type="ECO:0000259" key="4">
    <source>
        <dbReference type="PROSITE" id="PS50075"/>
    </source>
</evidence>
<dbReference type="Gene3D" id="3.30.300.30">
    <property type="match status" value="1"/>
</dbReference>
<dbReference type="SUPFAM" id="SSF56801">
    <property type="entry name" value="Acetyl-CoA synthetase-like"/>
    <property type="match status" value="1"/>
</dbReference>
<organism evidence="5 6">
    <name type="scientific">Brevibacterium aurantiacum</name>
    <dbReference type="NCBI Taxonomy" id="273384"/>
    <lineage>
        <taxon>Bacteria</taxon>
        <taxon>Bacillati</taxon>
        <taxon>Actinomycetota</taxon>
        <taxon>Actinomycetes</taxon>
        <taxon>Micrococcales</taxon>
        <taxon>Brevibacteriaceae</taxon>
        <taxon>Brevibacterium</taxon>
    </lineage>
</organism>
<dbReference type="Proteomes" id="UP000297736">
    <property type="component" value="Unassembled WGS sequence"/>
</dbReference>
<dbReference type="NCBIfam" id="TIGR01733">
    <property type="entry name" value="AA-adenyl-dom"/>
    <property type="match status" value="1"/>
</dbReference>
<dbReference type="RefSeq" id="WP_135448035.1">
    <property type="nucleotide sequence ID" value="NZ_RHFF01000015.1"/>
</dbReference>
<dbReference type="InterPro" id="IPR036736">
    <property type="entry name" value="ACP-like_sf"/>
</dbReference>
<protein>
    <submittedName>
        <fullName evidence="5">Non-ribosomal peptide synthetase</fullName>
    </submittedName>
</protein>
<sequence length="1031" mass="112235">MKYEVTPSQRGMVLHQAVHPTDNSFDLAFIWKVTGRVDRDRLRAAIDHVVGDMTAFRTSYSTVGGQLLAHVNDGLSATTTLDIPNGLSTAQTEAWIQNYLGRKIDGGPYDLSAECQMLCAIGSTEDATYVAVHTAHIAGDAYSCYAMLDAMSACYDADDSQWASITQRLREHPGTVKLVEPGESELAALSSLYDDVESFSNDAITAARTRGRITGQRTSFQVPHQVVENLRGSEAFSEFGTVAVLYAAYASLIHRVSSSDDFTIGIPIADRSGVTGKSASGFFVNTLPLPLHIDQSTTWRDLLTAVKRGLSVLQRSKSVYPLTLHQEQVCPQTINHTLDNAVTYYRQELKPNFSGCTSTSIPVERSTVPYPIMVTFADSSDSIAIEMSLSDGLGDSGLDKVLIEDLGEIANAPSSTIVRPDYVAIDDFTPIEEPTQSESVWSRLQDLANRQPEKIAIRAERDLTYRELTSEAAHLATSLHQLDASQHVVLSTPKSADAVVAFIGIMASGRVCVPIDPTTPAARFQHIVDTISAQNSAEVTVLVDRTESHRASVISACKLTTVHNLLARSNDGAESFARNDIAYVIFTSGSTGRPKGVEVKHSGMLPLFDGVISTMCLSKDDTWIWLHSSNFDYSIWEIFCPLSLGATLSIPDAQTQSDPLALANHLRDHAVTVLCETPAGLKRFTRVVDDHPYLFTTIRVLTIGGEAFSASELAPWRKLMFAGLSAFNMYGLTENTVVATVLPMDLVEPDNSTNLIGYPVDSLSAICIDRYGRLSRPGVSGELYLAGAGIARGYLGLPDETRSRFKLLQESDGTVRRWLATGDLCHMTDQGLVYHGRIDNQIQLRGFRIELGELEATALSLDAVKSAIAVKIDSVDGDFLALWFVGEVPESSLRAHLRNQLPSYMVPAVIVAIEELPTTINGKTDTSALIDDLKENTSPVHTSEAKTETAANSLESEICRIWSEVTGHPDVAPTSRLFDIGGTSLDAVEITRRLNELPHPVELDVVDLFEYTTPAELAAHVGAPKTKEYTS</sequence>
<dbReference type="Pfam" id="PF00668">
    <property type="entry name" value="Condensation"/>
    <property type="match status" value="2"/>
</dbReference>
<gene>
    <name evidence="5" type="ORF">EB834_14680</name>
</gene>
<dbReference type="InterPro" id="IPR042099">
    <property type="entry name" value="ANL_N_sf"/>
</dbReference>
<dbReference type="InterPro" id="IPR020845">
    <property type="entry name" value="AMP-binding_CS"/>
</dbReference>
<dbReference type="GO" id="GO:0008610">
    <property type="term" value="P:lipid biosynthetic process"/>
    <property type="evidence" value="ECO:0007669"/>
    <property type="project" value="UniProtKB-ARBA"/>
</dbReference>
<dbReference type="SMART" id="SM00823">
    <property type="entry name" value="PKS_PP"/>
    <property type="match status" value="1"/>
</dbReference>
<dbReference type="Pfam" id="PF00550">
    <property type="entry name" value="PP-binding"/>
    <property type="match status" value="1"/>
</dbReference>
<dbReference type="EMBL" id="RHFF01000015">
    <property type="protein sequence ID" value="TGD37553.1"/>
    <property type="molecule type" value="Genomic_DNA"/>
</dbReference>
<dbReference type="CDD" id="cd05930">
    <property type="entry name" value="A_NRPS"/>
    <property type="match status" value="1"/>
</dbReference>
<dbReference type="GO" id="GO:0005737">
    <property type="term" value="C:cytoplasm"/>
    <property type="evidence" value="ECO:0007669"/>
    <property type="project" value="TreeGrafter"/>
</dbReference>
<dbReference type="InterPro" id="IPR010071">
    <property type="entry name" value="AA_adenyl_dom"/>
</dbReference>
<reference evidence="5 6" key="1">
    <citation type="submission" date="2018-10" db="EMBL/GenBank/DDBJ databases">
        <title>Brevibacterium genomes from Austrain hard cheese rinds.</title>
        <authorList>
            <person name="Anast J.M."/>
            <person name="Dzieciol M."/>
            <person name="Schultz D.L."/>
            <person name="Mann E."/>
            <person name="Wagner M."/>
            <person name="Schmitz-Esser S."/>
        </authorList>
    </citation>
    <scope>NUCLEOTIDE SEQUENCE [LARGE SCALE GENOMIC DNA]</scope>
    <source>
        <strain evidence="5 6">L261</strain>
    </source>
</reference>
<dbReference type="InterPro" id="IPR020806">
    <property type="entry name" value="PKS_PP-bd"/>
</dbReference>
<dbReference type="AlphaFoldDB" id="A0A4Z0KJL7"/>
<feature type="domain" description="Carrier" evidence="4">
    <location>
        <begin position="949"/>
        <end position="1025"/>
    </location>
</feature>
<evidence type="ECO:0000256" key="2">
    <source>
        <dbReference type="ARBA" id="ARBA00022450"/>
    </source>
</evidence>
<evidence type="ECO:0000256" key="3">
    <source>
        <dbReference type="ARBA" id="ARBA00022553"/>
    </source>
</evidence>
<dbReference type="Gene3D" id="1.10.1200.10">
    <property type="entry name" value="ACP-like"/>
    <property type="match status" value="1"/>
</dbReference>
<dbReference type="SUPFAM" id="SSF47336">
    <property type="entry name" value="ACP-like"/>
    <property type="match status" value="1"/>
</dbReference>
<dbReference type="Pfam" id="PF13193">
    <property type="entry name" value="AMP-binding_C"/>
    <property type="match status" value="1"/>
</dbReference>
<dbReference type="Gene3D" id="3.30.559.10">
    <property type="entry name" value="Chloramphenicol acetyltransferase-like domain"/>
    <property type="match status" value="1"/>
</dbReference>
<dbReference type="GO" id="GO:0003824">
    <property type="term" value="F:catalytic activity"/>
    <property type="evidence" value="ECO:0007669"/>
    <property type="project" value="InterPro"/>
</dbReference>
<dbReference type="InterPro" id="IPR009081">
    <property type="entry name" value="PP-bd_ACP"/>
</dbReference>
<accession>A0A4Z0KJL7</accession>
<dbReference type="GO" id="GO:0031177">
    <property type="term" value="F:phosphopantetheine binding"/>
    <property type="evidence" value="ECO:0007669"/>
    <property type="project" value="InterPro"/>
</dbReference>
<dbReference type="GO" id="GO:0043041">
    <property type="term" value="P:amino acid activation for nonribosomal peptide biosynthetic process"/>
    <property type="evidence" value="ECO:0007669"/>
    <property type="project" value="TreeGrafter"/>
</dbReference>
<dbReference type="SUPFAM" id="SSF52777">
    <property type="entry name" value="CoA-dependent acyltransferases"/>
    <property type="match status" value="2"/>
</dbReference>
<dbReference type="PANTHER" id="PTHR45527">
    <property type="entry name" value="NONRIBOSOMAL PEPTIDE SYNTHETASE"/>
    <property type="match status" value="1"/>
</dbReference>
<dbReference type="InterPro" id="IPR045851">
    <property type="entry name" value="AMP-bd_C_sf"/>
</dbReference>
<dbReference type="InterPro" id="IPR001242">
    <property type="entry name" value="Condensation_dom"/>
</dbReference>